<protein>
    <recommendedName>
        <fullName evidence="5">Glucose-methanol-choline oxidoreductase N-terminal domain-containing protein</fullName>
    </recommendedName>
</protein>
<comment type="caution">
    <text evidence="6">The sequence shown here is derived from an EMBL/GenBank/DDBJ whole genome shotgun (WGS) entry which is preliminary data.</text>
</comment>
<keyword evidence="2" id="KW-0285">Flavoprotein</keyword>
<evidence type="ECO:0000256" key="1">
    <source>
        <dbReference type="ARBA" id="ARBA00010790"/>
    </source>
</evidence>
<name>A0A7J7LL80_9MAGN</name>
<dbReference type="Gene3D" id="3.50.50.60">
    <property type="entry name" value="FAD/NAD(P)-binding domain"/>
    <property type="match status" value="1"/>
</dbReference>
<comment type="similarity">
    <text evidence="1">Belongs to the GMC oxidoreductase family.</text>
</comment>
<dbReference type="Pfam" id="PF00732">
    <property type="entry name" value="GMC_oxred_N"/>
    <property type="match status" value="1"/>
</dbReference>
<dbReference type="InterPro" id="IPR000172">
    <property type="entry name" value="GMC_OxRdtase_N"/>
</dbReference>
<dbReference type="InterPro" id="IPR036188">
    <property type="entry name" value="FAD/NAD-bd_sf"/>
</dbReference>
<evidence type="ECO:0000256" key="2">
    <source>
        <dbReference type="ARBA" id="ARBA00022630"/>
    </source>
</evidence>
<dbReference type="EMBL" id="JACGCM010002208">
    <property type="protein sequence ID" value="KAF6143302.1"/>
    <property type="molecule type" value="Genomic_DNA"/>
</dbReference>
<gene>
    <name evidence="6" type="ORF">GIB67_039085</name>
</gene>
<dbReference type="OrthoDB" id="540387at2759"/>
<organism evidence="6 7">
    <name type="scientific">Kingdonia uniflora</name>
    <dbReference type="NCBI Taxonomy" id="39325"/>
    <lineage>
        <taxon>Eukaryota</taxon>
        <taxon>Viridiplantae</taxon>
        <taxon>Streptophyta</taxon>
        <taxon>Embryophyta</taxon>
        <taxon>Tracheophyta</taxon>
        <taxon>Spermatophyta</taxon>
        <taxon>Magnoliopsida</taxon>
        <taxon>Ranunculales</taxon>
        <taxon>Circaeasteraceae</taxon>
        <taxon>Kingdonia</taxon>
    </lineage>
</organism>
<evidence type="ECO:0000313" key="7">
    <source>
        <dbReference type="Proteomes" id="UP000541444"/>
    </source>
</evidence>
<feature type="domain" description="Glucose-methanol-choline oxidoreductase N-terminal" evidence="5">
    <location>
        <begin position="2"/>
        <end position="205"/>
    </location>
</feature>
<keyword evidence="7" id="KW-1185">Reference proteome</keyword>
<dbReference type="AlphaFoldDB" id="A0A7J7LL80"/>
<sequence>MMLVGSTVGGGSAVNWYASIKTPTSLLKKWALDHKILFFGSSDYVFAMDTLCKRIGVTKRCSEEDFHNQVLRKGCKNFGLKVEYVPRNCSKNYSCSSCCYGCKAGDKRGTDITWLVDVVDNGVVILTGCKAERFILKKNHSGPIGKKKCVGLIASICSNKNITKRLQIKAKVMISAFGSLLTPPLMLSSGLKNPNIGENLYLHPALMVWGYFSKKLTDLPGKAFQGGIITSLHKISSHKSESDVQTVIEAPTLGPASFSVLLPWVSGHNAKKGFSIIQELLTCLHW</sequence>
<keyword evidence="3" id="KW-0274">FAD</keyword>
<evidence type="ECO:0000259" key="5">
    <source>
        <dbReference type="Pfam" id="PF00732"/>
    </source>
</evidence>
<evidence type="ECO:0000256" key="4">
    <source>
        <dbReference type="ARBA" id="ARBA00023002"/>
    </source>
</evidence>
<proteinExistence type="inferred from homology"/>
<dbReference type="SUPFAM" id="SSF51905">
    <property type="entry name" value="FAD/NAD(P)-binding domain"/>
    <property type="match status" value="1"/>
</dbReference>
<evidence type="ECO:0000256" key="3">
    <source>
        <dbReference type="ARBA" id="ARBA00022827"/>
    </source>
</evidence>
<evidence type="ECO:0000313" key="6">
    <source>
        <dbReference type="EMBL" id="KAF6143302.1"/>
    </source>
</evidence>
<dbReference type="Proteomes" id="UP000541444">
    <property type="component" value="Unassembled WGS sequence"/>
</dbReference>
<dbReference type="GO" id="GO:0016614">
    <property type="term" value="F:oxidoreductase activity, acting on CH-OH group of donors"/>
    <property type="evidence" value="ECO:0007669"/>
    <property type="project" value="InterPro"/>
</dbReference>
<accession>A0A7J7LL80</accession>
<dbReference type="GO" id="GO:0050660">
    <property type="term" value="F:flavin adenine dinucleotide binding"/>
    <property type="evidence" value="ECO:0007669"/>
    <property type="project" value="InterPro"/>
</dbReference>
<dbReference type="PANTHER" id="PTHR46056">
    <property type="entry name" value="LONG-CHAIN-ALCOHOL OXIDASE"/>
    <property type="match status" value="1"/>
</dbReference>
<keyword evidence="4" id="KW-0560">Oxidoreductase</keyword>
<reference evidence="6 7" key="1">
    <citation type="journal article" date="2020" name="IScience">
        <title>Genome Sequencing of the Endangered Kingdonia uniflora (Circaeasteraceae, Ranunculales) Reveals Potential Mechanisms of Evolutionary Specialization.</title>
        <authorList>
            <person name="Sun Y."/>
            <person name="Deng T."/>
            <person name="Zhang A."/>
            <person name="Moore M.J."/>
            <person name="Landis J.B."/>
            <person name="Lin N."/>
            <person name="Zhang H."/>
            <person name="Zhang X."/>
            <person name="Huang J."/>
            <person name="Zhang X."/>
            <person name="Sun H."/>
            <person name="Wang H."/>
        </authorList>
    </citation>
    <scope>NUCLEOTIDE SEQUENCE [LARGE SCALE GENOMIC DNA]</scope>
    <source>
        <strain evidence="6">TB1705</strain>
        <tissue evidence="6">Leaf</tissue>
    </source>
</reference>
<dbReference type="PANTHER" id="PTHR46056:SF12">
    <property type="entry name" value="LONG-CHAIN-ALCOHOL OXIDASE"/>
    <property type="match status" value="1"/>
</dbReference>